<comment type="subunit">
    <text evidence="3">F-type ATPases have 2 components, CF(1) - the catalytic core - and CF(0) - the membrane proton channel.</text>
</comment>
<keyword evidence="9 12" id="KW-0406">Ion transport</keyword>
<dbReference type="EMBL" id="MW642269">
    <property type="protein sequence ID" value="UFZ12855.1"/>
    <property type="molecule type" value="Genomic_DNA"/>
</dbReference>
<dbReference type="InterPro" id="IPR001421">
    <property type="entry name" value="ATP8_metazoa"/>
</dbReference>
<keyword evidence="6 12" id="KW-0812">Transmembrane</keyword>
<evidence type="ECO:0000256" key="2">
    <source>
        <dbReference type="ARBA" id="ARBA00008892"/>
    </source>
</evidence>
<keyword evidence="11 13" id="KW-0472">Membrane</keyword>
<evidence type="ECO:0000313" key="14">
    <source>
        <dbReference type="EMBL" id="UFZ12855.1"/>
    </source>
</evidence>
<dbReference type="Pfam" id="PF00895">
    <property type="entry name" value="ATP-synt_8"/>
    <property type="match status" value="1"/>
</dbReference>
<evidence type="ECO:0000256" key="6">
    <source>
        <dbReference type="ARBA" id="ARBA00022692"/>
    </source>
</evidence>
<dbReference type="AlphaFoldDB" id="A0A8K1WBJ7"/>
<dbReference type="GO" id="GO:0015986">
    <property type="term" value="P:proton motive force-driven ATP synthesis"/>
    <property type="evidence" value="ECO:0007669"/>
    <property type="project" value="InterPro"/>
</dbReference>
<comment type="similarity">
    <text evidence="2 12">Belongs to the ATPase protein 8 family.</text>
</comment>
<evidence type="ECO:0000256" key="8">
    <source>
        <dbReference type="ARBA" id="ARBA00022989"/>
    </source>
</evidence>
<organism evidence="14">
    <name type="scientific">Chloroniella peringueyi</name>
    <dbReference type="NCBI Taxonomy" id="1569772"/>
    <lineage>
        <taxon>Eukaryota</taxon>
        <taxon>Metazoa</taxon>
        <taxon>Ecdysozoa</taxon>
        <taxon>Arthropoda</taxon>
        <taxon>Hexapoda</taxon>
        <taxon>Insecta</taxon>
        <taxon>Pterygota</taxon>
        <taxon>Neoptera</taxon>
        <taxon>Endopterygota</taxon>
        <taxon>Megaloptera</taxon>
        <taxon>Corydalidae</taxon>
        <taxon>Corydalinae</taxon>
        <taxon>Chloroniella</taxon>
    </lineage>
</organism>
<dbReference type="GO" id="GO:0015078">
    <property type="term" value="F:proton transmembrane transporter activity"/>
    <property type="evidence" value="ECO:0007669"/>
    <property type="project" value="InterPro"/>
</dbReference>
<geneLocation type="mitochondrion" evidence="14"/>
<dbReference type="GO" id="GO:0045259">
    <property type="term" value="C:proton-transporting ATP synthase complex"/>
    <property type="evidence" value="ECO:0007669"/>
    <property type="project" value="UniProtKB-KW"/>
</dbReference>
<evidence type="ECO:0000256" key="5">
    <source>
        <dbReference type="ARBA" id="ARBA00022547"/>
    </source>
</evidence>
<evidence type="ECO:0000256" key="10">
    <source>
        <dbReference type="ARBA" id="ARBA00023128"/>
    </source>
</evidence>
<gene>
    <name evidence="14" type="primary">atp8</name>
</gene>
<comment type="subcellular location">
    <subcellularLocation>
        <location evidence="1 12">Mitochondrion membrane</location>
        <topology evidence="1 12">Single-pass membrane protein</topology>
    </subcellularLocation>
</comment>
<reference evidence="14" key="1">
    <citation type="journal article" date="2021" name="Cladistics">
        <title>Similar pattern, different paths: tracing the biogeographical history of Megaloptera (Insecta: Neuropterida) using mitochondrial phylogenomics.</title>
        <authorList>
            <person name="Jiang Y."/>
            <person name="Yue L."/>
            <person name="Yang F."/>
            <person name="Gillung J.P."/>
            <person name="Winterton S.L."/>
            <person name="Price B.W."/>
            <person name="Contreras-Ramos A."/>
            <person name="Hayashi F."/>
            <person name="Aspoeck U."/>
            <person name="Aspoeck H."/>
            <person name="Yeates D.K."/>
            <person name="Yang D."/>
            <person name="Liu X."/>
        </authorList>
    </citation>
    <scope>NUCLEOTIDE SEQUENCE</scope>
    <source>
        <strain evidence="14">NHMUK013267595</strain>
    </source>
</reference>
<name>A0A8K1WBJ7_9NEOP</name>
<evidence type="ECO:0000256" key="12">
    <source>
        <dbReference type="RuleBase" id="RU003661"/>
    </source>
</evidence>
<evidence type="ECO:0000256" key="13">
    <source>
        <dbReference type="SAM" id="Phobius"/>
    </source>
</evidence>
<proteinExistence type="inferred from homology"/>
<keyword evidence="8 13" id="KW-1133">Transmembrane helix</keyword>
<evidence type="ECO:0000256" key="1">
    <source>
        <dbReference type="ARBA" id="ARBA00004304"/>
    </source>
</evidence>
<evidence type="ECO:0000256" key="4">
    <source>
        <dbReference type="ARBA" id="ARBA00022448"/>
    </source>
</evidence>
<dbReference type="GO" id="GO:0031966">
    <property type="term" value="C:mitochondrial membrane"/>
    <property type="evidence" value="ECO:0007669"/>
    <property type="project" value="UniProtKB-SubCell"/>
</dbReference>
<accession>A0A8K1WBJ7</accession>
<feature type="transmembrane region" description="Helical" evidence="13">
    <location>
        <begin position="6"/>
        <end position="29"/>
    </location>
</feature>
<protein>
    <recommendedName>
        <fullName evidence="12">ATP synthase complex subunit 8</fullName>
    </recommendedName>
</protein>
<keyword evidence="10 12" id="KW-0496">Mitochondrion</keyword>
<evidence type="ECO:0000256" key="11">
    <source>
        <dbReference type="ARBA" id="ARBA00023136"/>
    </source>
</evidence>
<evidence type="ECO:0000256" key="3">
    <source>
        <dbReference type="ARBA" id="ARBA00011291"/>
    </source>
</evidence>
<evidence type="ECO:0000256" key="9">
    <source>
        <dbReference type="ARBA" id="ARBA00023065"/>
    </source>
</evidence>
<keyword evidence="7 12" id="KW-0375">Hydrogen ion transport</keyword>
<sequence>MPQMEPINWLILFLYFSMILIMFNIFNYYNLYPMIPKYKFNTLKYKSMNWKW</sequence>
<keyword evidence="5 12" id="KW-0138">CF(0)</keyword>
<keyword evidence="4 12" id="KW-0813">Transport</keyword>
<evidence type="ECO:0000256" key="7">
    <source>
        <dbReference type="ARBA" id="ARBA00022781"/>
    </source>
</evidence>